<protein>
    <recommendedName>
        <fullName evidence="1">YxiG-like domain-containing protein</fullName>
    </recommendedName>
</protein>
<dbReference type="AlphaFoldDB" id="A0A0S4QWY3"/>
<evidence type="ECO:0000313" key="2">
    <source>
        <dbReference type="EMBL" id="CUU59598.1"/>
    </source>
</evidence>
<name>A0A0S4QWY3_9ACTN</name>
<dbReference type="RefSeq" id="WP_091283781.1">
    <property type="nucleotide sequence ID" value="NZ_FAOZ01000029.1"/>
</dbReference>
<dbReference type="EMBL" id="FAOZ01000029">
    <property type="protein sequence ID" value="CUU59598.1"/>
    <property type="molecule type" value="Genomic_DNA"/>
</dbReference>
<dbReference type="Pfam" id="PF24712">
    <property type="entry name" value="YxiG_2"/>
    <property type="match status" value="1"/>
</dbReference>
<keyword evidence="3" id="KW-1185">Reference proteome</keyword>
<gene>
    <name evidence="2" type="ORF">Ga0074812_12969</name>
</gene>
<dbReference type="InterPro" id="IPR058188">
    <property type="entry name" value="YxiG-like"/>
</dbReference>
<evidence type="ECO:0000259" key="1">
    <source>
        <dbReference type="Pfam" id="PF24712"/>
    </source>
</evidence>
<sequence length="161" mass="18420">MDVVAIRRALDDVFDDAIVYHAFTDYMRDYEMIVYVGADPRTAIPPTHLRYLFRYCVEVDVRTAVTSETWKRSLSDQLVDYETGKDLDGYVWGVRWQPLYPGAVVVDDSPRARAWSNALGIDFHEVHIDSNGHNLKLVFSDLTVTEVPAGYAPFRIDETTL</sequence>
<reference evidence="3" key="1">
    <citation type="submission" date="2015-11" db="EMBL/GenBank/DDBJ databases">
        <authorList>
            <person name="Varghese N."/>
        </authorList>
    </citation>
    <scope>NUCLEOTIDE SEQUENCE [LARGE SCALE GENOMIC DNA]</scope>
    <source>
        <strain evidence="3">DSM 45899</strain>
    </source>
</reference>
<accession>A0A0S4QWY3</accession>
<feature type="domain" description="YxiG-like" evidence="1">
    <location>
        <begin position="2"/>
        <end position="156"/>
    </location>
</feature>
<organism evidence="2 3">
    <name type="scientific">Parafrankia irregularis</name>
    <dbReference type="NCBI Taxonomy" id="795642"/>
    <lineage>
        <taxon>Bacteria</taxon>
        <taxon>Bacillati</taxon>
        <taxon>Actinomycetota</taxon>
        <taxon>Actinomycetes</taxon>
        <taxon>Frankiales</taxon>
        <taxon>Frankiaceae</taxon>
        <taxon>Parafrankia</taxon>
    </lineage>
</organism>
<evidence type="ECO:0000313" key="3">
    <source>
        <dbReference type="Proteomes" id="UP000198802"/>
    </source>
</evidence>
<dbReference type="Proteomes" id="UP000198802">
    <property type="component" value="Unassembled WGS sequence"/>
</dbReference>
<proteinExistence type="predicted"/>